<feature type="region of interest" description="Disordered" evidence="1">
    <location>
        <begin position="1"/>
        <end position="55"/>
    </location>
</feature>
<dbReference type="EMBL" id="JANBPK010001561">
    <property type="protein sequence ID" value="KAJ2921687.1"/>
    <property type="molecule type" value="Genomic_DNA"/>
</dbReference>
<feature type="region of interest" description="Disordered" evidence="1">
    <location>
        <begin position="69"/>
        <end position="107"/>
    </location>
</feature>
<evidence type="ECO:0000313" key="3">
    <source>
        <dbReference type="Proteomes" id="UP001140091"/>
    </source>
</evidence>
<evidence type="ECO:0000256" key="1">
    <source>
        <dbReference type="SAM" id="MobiDB-lite"/>
    </source>
</evidence>
<sequence>MPSKSSVRRQKHAPVGHRHRVQVQNATDALSSPMRRSPVAQSNQPVAGPSSPSYMYGYRDRRALIVPSPDRRVLFSPPPTRQRLVSPPPLNRRALPSSPPTFTNPFYTPGGTPSLMELDGQSERSGSTFTDRMSVTPDVVVPRGGDHSDGSSTVVPMDFHHPHPQLPLPQNTYFVTAVDLDNLRNAIHFMHHAVVLVDTTLNTLWVQNPHCPYFRRA</sequence>
<reference evidence="2" key="1">
    <citation type="submission" date="2022-06" db="EMBL/GenBank/DDBJ databases">
        <title>Genome Sequence of Candolleomyces eurysporus.</title>
        <authorList>
            <person name="Buettner E."/>
        </authorList>
    </citation>
    <scope>NUCLEOTIDE SEQUENCE</scope>
    <source>
        <strain evidence="2">VTCC 930004</strain>
    </source>
</reference>
<feature type="compositionally biased region" description="Basic residues" evidence="1">
    <location>
        <begin position="1"/>
        <end position="21"/>
    </location>
</feature>
<name>A0A9W8IRM3_9AGAR</name>
<dbReference type="Proteomes" id="UP001140091">
    <property type="component" value="Unassembled WGS sequence"/>
</dbReference>
<feature type="non-terminal residue" evidence="2">
    <location>
        <position position="217"/>
    </location>
</feature>
<gene>
    <name evidence="2" type="ORF">H1R20_g15405</name>
</gene>
<protein>
    <submittedName>
        <fullName evidence="2">Uncharacterized protein</fullName>
    </submittedName>
</protein>
<organism evidence="2 3">
    <name type="scientific">Candolleomyces eurysporus</name>
    <dbReference type="NCBI Taxonomy" id="2828524"/>
    <lineage>
        <taxon>Eukaryota</taxon>
        <taxon>Fungi</taxon>
        <taxon>Dikarya</taxon>
        <taxon>Basidiomycota</taxon>
        <taxon>Agaricomycotina</taxon>
        <taxon>Agaricomycetes</taxon>
        <taxon>Agaricomycetidae</taxon>
        <taxon>Agaricales</taxon>
        <taxon>Agaricineae</taxon>
        <taxon>Psathyrellaceae</taxon>
        <taxon>Candolleomyces</taxon>
    </lineage>
</organism>
<proteinExistence type="predicted"/>
<evidence type="ECO:0000313" key="2">
    <source>
        <dbReference type="EMBL" id="KAJ2921687.1"/>
    </source>
</evidence>
<feature type="compositionally biased region" description="Pro residues" evidence="1">
    <location>
        <begin position="76"/>
        <end position="90"/>
    </location>
</feature>
<keyword evidence="3" id="KW-1185">Reference proteome</keyword>
<dbReference type="AlphaFoldDB" id="A0A9W8IRM3"/>
<comment type="caution">
    <text evidence="2">The sequence shown here is derived from an EMBL/GenBank/DDBJ whole genome shotgun (WGS) entry which is preliminary data.</text>
</comment>
<accession>A0A9W8IRM3</accession>
<feature type="compositionally biased region" description="Polar residues" evidence="1">
    <location>
        <begin position="39"/>
        <end position="53"/>
    </location>
</feature>
<dbReference type="OrthoDB" id="3029981at2759"/>